<dbReference type="Proteomes" id="UP000398389">
    <property type="component" value="Unassembled WGS sequence"/>
</dbReference>
<evidence type="ECO:0000313" key="2">
    <source>
        <dbReference type="EMBL" id="VVT46924.1"/>
    </source>
</evidence>
<gene>
    <name evidence="2" type="ORF">SAPINGB_P001455</name>
</gene>
<evidence type="ECO:0008006" key="4">
    <source>
        <dbReference type="Google" id="ProtNLM"/>
    </source>
</evidence>
<organism evidence="2 3">
    <name type="scientific">Magnusiomyces paraingens</name>
    <dbReference type="NCBI Taxonomy" id="2606893"/>
    <lineage>
        <taxon>Eukaryota</taxon>
        <taxon>Fungi</taxon>
        <taxon>Dikarya</taxon>
        <taxon>Ascomycota</taxon>
        <taxon>Saccharomycotina</taxon>
        <taxon>Dipodascomycetes</taxon>
        <taxon>Dipodascales</taxon>
        <taxon>Dipodascaceae</taxon>
        <taxon>Magnusiomyces</taxon>
    </lineage>
</organism>
<accession>A0A5E8B609</accession>
<keyword evidence="3" id="KW-1185">Reference proteome</keyword>
<dbReference type="RefSeq" id="XP_031852068.1">
    <property type="nucleotide sequence ID" value="XM_031996177.1"/>
</dbReference>
<keyword evidence="1" id="KW-0812">Transmembrane</keyword>
<feature type="transmembrane region" description="Helical" evidence="1">
    <location>
        <begin position="144"/>
        <end position="166"/>
    </location>
</feature>
<dbReference type="EMBL" id="CABVLU010000001">
    <property type="protein sequence ID" value="VVT46924.1"/>
    <property type="molecule type" value="Genomic_DNA"/>
</dbReference>
<dbReference type="AlphaFoldDB" id="A0A5E8B609"/>
<feature type="transmembrane region" description="Helical" evidence="1">
    <location>
        <begin position="181"/>
        <end position="202"/>
    </location>
</feature>
<feature type="transmembrane region" description="Helical" evidence="1">
    <location>
        <begin position="41"/>
        <end position="64"/>
    </location>
</feature>
<name>A0A5E8B609_9ASCO</name>
<protein>
    <recommendedName>
        <fullName evidence="4">Transmembrane protein</fullName>
    </recommendedName>
</protein>
<keyword evidence="1" id="KW-0472">Membrane</keyword>
<dbReference type="GeneID" id="43580277"/>
<sequence length="231" mass="26113">MSWTREDAFPENTSLIDRSSRVDNDPYNAYLSRHSSNRGGVIFMTVLASCFSVYFIYSFFNQFFCVGDSFPGNEDNTCGEDVGTLLIFLGFTSIMLWVVSITSYNQYRNTSGAINFEETSTGAGFVAWQEENDLPGNYSNWGELIFTGILTIVGFSLAVMFGLRWVHFVPSLEDPDASTPMYMAIFFSIVFLISFHAFIRAVRRHLLFRRYSNAPLLSGVFSEDPDRVVAP</sequence>
<evidence type="ECO:0000313" key="3">
    <source>
        <dbReference type="Proteomes" id="UP000398389"/>
    </source>
</evidence>
<proteinExistence type="predicted"/>
<evidence type="ECO:0000256" key="1">
    <source>
        <dbReference type="SAM" id="Phobius"/>
    </source>
</evidence>
<keyword evidence="1" id="KW-1133">Transmembrane helix</keyword>
<reference evidence="2 3" key="1">
    <citation type="submission" date="2019-09" db="EMBL/GenBank/DDBJ databases">
        <authorList>
            <person name="Brejova B."/>
        </authorList>
    </citation>
    <scope>NUCLEOTIDE SEQUENCE [LARGE SCALE GENOMIC DNA]</scope>
</reference>
<feature type="transmembrane region" description="Helical" evidence="1">
    <location>
        <begin position="84"/>
        <end position="104"/>
    </location>
</feature>